<feature type="transmembrane region" description="Helical" evidence="1">
    <location>
        <begin position="130"/>
        <end position="150"/>
    </location>
</feature>
<feature type="transmembrane region" description="Helical" evidence="1">
    <location>
        <begin position="72"/>
        <end position="92"/>
    </location>
</feature>
<dbReference type="AlphaFoldDB" id="B3MLZ5"/>
<dbReference type="eggNOG" id="ENOG502T6XZ">
    <property type="taxonomic scope" value="Eukaryota"/>
</dbReference>
<dbReference type="PhylomeDB" id="B3MLZ5"/>
<dbReference type="KEGG" id="dan:6498351"/>
<name>B3MLZ5_DROAN</name>
<keyword evidence="1" id="KW-1133">Transmembrane helix</keyword>
<sequence>MPENENGVSPKKIVGLVVLILVIFLLVALPQWILLCLYATDHLVYTLTCFCVAFLLLTCMHLFEALKYKRPWNYIVLAVCYELMTLGAASFLMEWDITLTFIVLGVAFLFLVLFLLLSLLLIVLDKYPNPFNIAIVGSMCFVLAFFFEVVDVVKEWCFWRDLAVTVFLISVILILVSHVLITADNFEVLVEDDAMIVAFVVYITYLLFLIGGRISVNCIQHNRKHHW</sequence>
<evidence type="ECO:0000313" key="3">
    <source>
        <dbReference type="Proteomes" id="UP000007801"/>
    </source>
</evidence>
<evidence type="ECO:0000256" key="1">
    <source>
        <dbReference type="SAM" id="Phobius"/>
    </source>
</evidence>
<evidence type="ECO:0000313" key="2">
    <source>
        <dbReference type="EMBL" id="EDV31823.1"/>
    </source>
</evidence>
<protein>
    <submittedName>
        <fullName evidence="2">Uncharacterized protein</fullName>
    </submittedName>
</protein>
<feature type="transmembrane region" description="Helical" evidence="1">
    <location>
        <begin position="44"/>
        <end position="66"/>
    </location>
</feature>
<dbReference type="HOGENOM" id="CLU_1152791_0_0_1"/>
<dbReference type="EMBL" id="CH902620">
    <property type="protein sequence ID" value="EDV31823.1"/>
    <property type="molecule type" value="Genomic_DNA"/>
</dbReference>
<gene>
    <name evidence="2" type="primary">Dana\GF15543</name>
    <name evidence="2" type="synonym">dana_GLEANR_16309</name>
    <name evidence="2" type="ORF">GF15543</name>
</gene>
<keyword evidence="3" id="KW-1185">Reference proteome</keyword>
<proteinExistence type="predicted"/>
<accession>B3MLZ5</accession>
<dbReference type="GeneID" id="6498351"/>
<dbReference type="InParanoid" id="B3MLZ5"/>
<feature type="transmembrane region" description="Helical" evidence="1">
    <location>
        <begin position="195"/>
        <end position="216"/>
    </location>
</feature>
<feature type="transmembrane region" description="Helical" evidence="1">
    <location>
        <begin position="13"/>
        <end position="37"/>
    </location>
</feature>
<feature type="transmembrane region" description="Helical" evidence="1">
    <location>
        <begin position="99"/>
        <end position="124"/>
    </location>
</feature>
<feature type="transmembrane region" description="Helical" evidence="1">
    <location>
        <begin position="162"/>
        <end position="183"/>
    </location>
</feature>
<organism evidence="2 3">
    <name type="scientific">Drosophila ananassae</name>
    <name type="common">Fruit fly</name>
    <dbReference type="NCBI Taxonomy" id="7217"/>
    <lineage>
        <taxon>Eukaryota</taxon>
        <taxon>Metazoa</taxon>
        <taxon>Ecdysozoa</taxon>
        <taxon>Arthropoda</taxon>
        <taxon>Hexapoda</taxon>
        <taxon>Insecta</taxon>
        <taxon>Pterygota</taxon>
        <taxon>Neoptera</taxon>
        <taxon>Endopterygota</taxon>
        <taxon>Diptera</taxon>
        <taxon>Brachycera</taxon>
        <taxon>Muscomorpha</taxon>
        <taxon>Ephydroidea</taxon>
        <taxon>Drosophilidae</taxon>
        <taxon>Drosophila</taxon>
        <taxon>Sophophora</taxon>
    </lineage>
</organism>
<dbReference type="OMA" id="HIVYTMI"/>
<keyword evidence="1" id="KW-0812">Transmembrane</keyword>
<dbReference type="OrthoDB" id="7882500at2759"/>
<keyword evidence="1" id="KW-0472">Membrane</keyword>
<dbReference type="Proteomes" id="UP000007801">
    <property type="component" value="Unassembled WGS sequence"/>
</dbReference>
<reference evidence="2 3" key="1">
    <citation type="journal article" date="2007" name="Nature">
        <title>Evolution of genes and genomes on the Drosophila phylogeny.</title>
        <authorList>
            <consortium name="Drosophila 12 Genomes Consortium"/>
            <person name="Clark A.G."/>
            <person name="Eisen M.B."/>
            <person name="Smith D.R."/>
            <person name="Bergman C.M."/>
            <person name="Oliver B."/>
            <person name="Markow T.A."/>
            <person name="Kaufman T.C."/>
            <person name="Kellis M."/>
            <person name="Gelbart W."/>
            <person name="Iyer V.N."/>
            <person name="Pollard D.A."/>
            <person name="Sackton T.B."/>
            <person name="Larracuente A.M."/>
            <person name="Singh N.D."/>
            <person name="Abad J.P."/>
            <person name="Abt D.N."/>
            <person name="Adryan B."/>
            <person name="Aguade M."/>
            <person name="Akashi H."/>
            <person name="Anderson W.W."/>
            <person name="Aquadro C.F."/>
            <person name="Ardell D.H."/>
            <person name="Arguello R."/>
            <person name="Artieri C.G."/>
            <person name="Barbash D.A."/>
            <person name="Barker D."/>
            <person name="Barsanti P."/>
            <person name="Batterham P."/>
            <person name="Batzoglou S."/>
            <person name="Begun D."/>
            <person name="Bhutkar A."/>
            <person name="Blanco E."/>
            <person name="Bosak S.A."/>
            <person name="Bradley R.K."/>
            <person name="Brand A.D."/>
            <person name="Brent M.R."/>
            <person name="Brooks A.N."/>
            <person name="Brown R.H."/>
            <person name="Butlin R.K."/>
            <person name="Caggese C."/>
            <person name="Calvi B.R."/>
            <person name="Bernardo de Carvalho A."/>
            <person name="Caspi A."/>
            <person name="Castrezana S."/>
            <person name="Celniker S.E."/>
            <person name="Chang J.L."/>
            <person name="Chapple C."/>
            <person name="Chatterji S."/>
            <person name="Chinwalla A."/>
            <person name="Civetta A."/>
            <person name="Clifton S.W."/>
            <person name="Comeron J.M."/>
            <person name="Costello J.C."/>
            <person name="Coyne J.A."/>
            <person name="Daub J."/>
            <person name="David R.G."/>
            <person name="Delcher A.L."/>
            <person name="Delehaunty K."/>
            <person name="Do C.B."/>
            <person name="Ebling H."/>
            <person name="Edwards K."/>
            <person name="Eickbush T."/>
            <person name="Evans J.D."/>
            <person name="Filipski A."/>
            <person name="Findeiss S."/>
            <person name="Freyhult E."/>
            <person name="Fulton L."/>
            <person name="Fulton R."/>
            <person name="Garcia A.C."/>
            <person name="Gardiner A."/>
            <person name="Garfield D.A."/>
            <person name="Garvin B.E."/>
            <person name="Gibson G."/>
            <person name="Gilbert D."/>
            <person name="Gnerre S."/>
            <person name="Godfrey J."/>
            <person name="Good R."/>
            <person name="Gotea V."/>
            <person name="Gravely B."/>
            <person name="Greenberg A.J."/>
            <person name="Griffiths-Jones S."/>
            <person name="Gross S."/>
            <person name="Guigo R."/>
            <person name="Gustafson E.A."/>
            <person name="Haerty W."/>
            <person name="Hahn M.W."/>
            <person name="Halligan D.L."/>
            <person name="Halpern A.L."/>
            <person name="Halter G.M."/>
            <person name="Han M.V."/>
            <person name="Heger A."/>
            <person name="Hillier L."/>
            <person name="Hinrichs A.S."/>
            <person name="Holmes I."/>
            <person name="Hoskins R.A."/>
            <person name="Hubisz M.J."/>
            <person name="Hultmark D."/>
            <person name="Huntley M.A."/>
            <person name="Jaffe D.B."/>
            <person name="Jagadeeshan S."/>
            <person name="Jeck W.R."/>
            <person name="Johnson J."/>
            <person name="Jones C.D."/>
            <person name="Jordan W.C."/>
            <person name="Karpen G.H."/>
            <person name="Kataoka E."/>
            <person name="Keightley P.D."/>
            <person name="Kheradpour P."/>
            <person name="Kirkness E.F."/>
            <person name="Koerich L.B."/>
            <person name="Kristiansen K."/>
            <person name="Kudrna D."/>
            <person name="Kulathinal R.J."/>
            <person name="Kumar S."/>
            <person name="Kwok R."/>
            <person name="Lander E."/>
            <person name="Langley C.H."/>
            <person name="Lapoint R."/>
            <person name="Lazzaro B.P."/>
            <person name="Lee S.J."/>
            <person name="Levesque L."/>
            <person name="Li R."/>
            <person name="Lin C.F."/>
            <person name="Lin M.F."/>
            <person name="Lindblad-Toh K."/>
            <person name="Llopart A."/>
            <person name="Long M."/>
            <person name="Low L."/>
            <person name="Lozovsky E."/>
            <person name="Lu J."/>
            <person name="Luo M."/>
            <person name="Machado C.A."/>
            <person name="Makalowski W."/>
            <person name="Marzo M."/>
            <person name="Matsuda M."/>
            <person name="Matzkin L."/>
            <person name="McAllister B."/>
            <person name="McBride C.S."/>
            <person name="McKernan B."/>
            <person name="McKernan K."/>
            <person name="Mendez-Lago M."/>
            <person name="Minx P."/>
            <person name="Mollenhauer M.U."/>
            <person name="Montooth K."/>
            <person name="Mount S.M."/>
            <person name="Mu X."/>
            <person name="Myers E."/>
            <person name="Negre B."/>
            <person name="Newfeld S."/>
            <person name="Nielsen R."/>
            <person name="Noor M.A."/>
            <person name="O'Grady P."/>
            <person name="Pachter L."/>
            <person name="Papaceit M."/>
            <person name="Parisi M.J."/>
            <person name="Parisi M."/>
            <person name="Parts L."/>
            <person name="Pedersen J.S."/>
            <person name="Pesole G."/>
            <person name="Phillippy A.M."/>
            <person name="Ponting C.P."/>
            <person name="Pop M."/>
            <person name="Porcelli D."/>
            <person name="Powell J.R."/>
            <person name="Prohaska S."/>
            <person name="Pruitt K."/>
            <person name="Puig M."/>
            <person name="Quesneville H."/>
            <person name="Ram K.R."/>
            <person name="Rand D."/>
            <person name="Rasmussen M.D."/>
            <person name="Reed L.K."/>
            <person name="Reenan R."/>
            <person name="Reily A."/>
            <person name="Remington K.A."/>
            <person name="Rieger T.T."/>
            <person name="Ritchie M.G."/>
            <person name="Robin C."/>
            <person name="Rogers Y.H."/>
            <person name="Rohde C."/>
            <person name="Rozas J."/>
            <person name="Rubenfield M.J."/>
            <person name="Ruiz A."/>
            <person name="Russo S."/>
            <person name="Salzberg S.L."/>
            <person name="Sanchez-Gracia A."/>
            <person name="Saranga D.J."/>
            <person name="Sato H."/>
            <person name="Schaeffer S.W."/>
            <person name="Schatz M.C."/>
            <person name="Schlenke T."/>
            <person name="Schwartz R."/>
            <person name="Segarra C."/>
            <person name="Singh R.S."/>
            <person name="Sirot L."/>
            <person name="Sirota M."/>
            <person name="Sisneros N.B."/>
            <person name="Smith C.D."/>
            <person name="Smith T.F."/>
            <person name="Spieth J."/>
            <person name="Stage D.E."/>
            <person name="Stark A."/>
            <person name="Stephan W."/>
            <person name="Strausberg R.L."/>
            <person name="Strempel S."/>
            <person name="Sturgill D."/>
            <person name="Sutton G."/>
            <person name="Sutton G.G."/>
            <person name="Tao W."/>
            <person name="Teichmann S."/>
            <person name="Tobari Y.N."/>
            <person name="Tomimura Y."/>
            <person name="Tsolas J.M."/>
            <person name="Valente V.L."/>
            <person name="Venter E."/>
            <person name="Venter J.C."/>
            <person name="Vicario S."/>
            <person name="Vieira F.G."/>
            <person name="Vilella A.J."/>
            <person name="Villasante A."/>
            <person name="Walenz B."/>
            <person name="Wang J."/>
            <person name="Wasserman M."/>
            <person name="Watts T."/>
            <person name="Wilson D."/>
            <person name="Wilson R.K."/>
            <person name="Wing R.A."/>
            <person name="Wolfner M.F."/>
            <person name="Wong A."/>
            <person name="Wong G.K."/>
            <person name="Wu C.I."/>
            <person name="Wu G."/>
            <person name="Yamamoto D."/>
            <person name="Yang H.P."/>
            <person name="Yang S.P."/>
            <person name="Yorke J.A."/>
            <person name="Yoshida K."/>
            <person name="Zdobnov E."/>
            <person name="Zhang P."/>
            <person name="Zhang Y."/>
            <person name="Zimin A.V."/>
            <person name="Baldwin J."/>
            <person name="Abdouelleil A."/>
            <person name="Abdulkadir J."/>
            <person name="Abebe A."/>
            <person name="Abera B."/>
            <person name="Abreu J."/>
            <person name="Acer S.C."/>
            <person name="Aftuck L."/>
            <person name="Alexander A."/>
            <person name="An P."/>
            <person name="Anderson E."/>
            <person name="Anderson S."/>
            <person name="Arachi H."/>
            <person name="Azer M."/>
            <person name="Bachantsang P."/>
            <person name="Barry A."/>
            <person name="Bayul T."/>
            <person name="Berlin A."/>
            <person name="Bessette D."/>
            <person name="Bloom T."/>
            <person name="Blye J."/>
            <person name="Boguslavskiy L."/>
            <person name="Bonnet C."/>
            <person name="Boukhgalter B."/>
            <person name="Bourzgui I."/>
            <person name="Brown A."/>
            <person name="Cahill P."/>
            <person name="Channer S."/>
            <person name="Cheshatsang Y."/>
            <person name="Chuda L."/>
            <person name="Citroen M."/>
            <person name="Collymore A."/>
            <person name="Cooke P."/>
            <person name="Costello M."/>
            <person name="D'Aco K."/>
            <person name="Daza R."/>
            <person name="De Haan G."/>
            <person name="DeGray S."/>
            <person name="DeMaso C."/>
            <person name="Dhargay N."/>
            <person name="Dooley K."/>
            <person name="Dooley E."/>
            <person name="Doricent M."/>
            <person name="Dorje P."/>
            <person name="Dorjee K."/>
            <person name="Dupes A."/>
            <person name="Elong R."/>
            <person name="Falk J."/>
            <person name="Farina A."/>
            <person name="Faro S."/>
            <person name="Ferguson D."/>
            <person name="Fisher S."/>
            <person name="Foley C.D."/>
            <person name="Franke A."/>
            <person name="Friedrich D."/>
            <person name="Gadbois L."/>
            <person name="Gearin G."/>
            <person name="Gearin C.R."/>
            <person name="Giannoukos G."/>
            <person name="Goode T."/>
            <person name="Graham J."/>
            <person name="Grandbois E."/>
            <person name="Grewal S."/>
            <person name="Gyaltsen K."/>
            <person name="Hafez N."/>
            <person name="Hagos B."/>
            <person name="Hall J."/>
            <person name="Henson C."/>
            <person name="Hollinger A."/>
            <person name="Honan T."/>
            <person name="Huard M.D."/>
            <person name="Hughes L."/>
            <person name="Hurhula B."/>
            <person name="Husby M.E."/>
            <person name="Kamat A."/>
            <person name="Kanga B."/>
            <person name="Kashin S."/>
            <person name="Khazanovich D."/>
            <person name="Kisner P."/>
            <person name="Lance K."/>
            <person name="Lara M."/>
            <person name="Lee W."/>
            <person name="Lennon N."/>
            <person name="Letendre F."/>
            <person name="LeVine R."/>
            <person name="Lipovsky A."/>
            <person name="Liu X."/>
            <person name="Liu J."/>
            <person name="Liu S."/>
            <person name="Lokyitsang T."/>
            <person name="Lokyitsang Y."/>
            <person name="Lubonja R."/>
            <person name="Lui A."/>
            <person name="MacDonald P."/>
            <person name="Magnisalis V."/>
            <person name="Maru K."/>
            <person name="Matthews C."/>
            <person name="McCusker W."/>
            <person name="McDonough S."/>
            <person name="Mehta T."/>
            <person name="Meldrim J."/>
            <person name="Meneus L."/>
            <person name="Mihai O."/>
            <person name="Mihalev A."/>
            <person name="Mihova T."/>
            <person name="Mittelman R."/>
            <person name="Mlenga V."/>
            <person name="Montmayeur A."/>
            <person name="Mulrain L."/>
            <person name="Navidi A."/>
            <person name="Naylor J."/>
            <person name="Negash T."/>
            <person name="Nguyen T."/>
            <person name="Nguyen N."/>
            <person name="Nicol R."/>
            <person name="Norbu C."/>
            <person name="Norbu N."/>
            <person name="Novod N."/>
            <person name="O'Neill B."/>
            <person name="Osman S."/>
            <person name="Markiewicz E."/>
            <person name="Oyono O.L."/>
            <person name="Patti C."/>
            <person name="Phunkhang P."/>
            <person name="Pierre F."/>
            <person name="Priest M."/>
            <person name="Raghuraman S."/>
            <person name="Rege F."/>
            <person name="Reyes R."/>
            <person name="Rise C."/>
            <person name="Rogov P."/>
            <person name="Ross K."/>
            <person name="Ryan E."/>
            <person name="Settipalli S."/>
            <person name="Shea T."/>
            <person name="Sherpa N."/>
            <person name="Shi L."/>
            <person name="Shih D."/>
            <person name="Sparrow T."/>
            <person name="Spaulding J."/>
            <person name="Stalker J."/>
            <person name="Stange-Thomann N."/>
            <person name="Stavropoulos S."/>
            <person name="Stone C."/>
            <person name="Strader C."/>
            <person name="Tesfaye S."/>
            <person name="Thomson T."/>
            <person name="Thoulutsang Y."/>
            <person name="Thoulutsang D."/>
            <person name="Topham K."/>
            <person name="Topping I."/>
            <person name="Tsamla T."/>
            <person name="Vassiliev H."/>
            <person name="Vo A."/>
            <person name="Wangchuk T."/>
            <person name="Wangdi T."/>
            <person name="Weiand M."/>
            <person name="Wilkinson J."/>
            <person name="Wilson A."/>
            <person name="Yadav S."/>
            <person name="Young G."/>
            <person name="Yu Q."/>
            <person name="Zembek L."/>
            <person name="Zhong D."/>
            <person name="Zimmer A."/>
            <person name="Zwirko Z."/>
            <person name="Jaffe D.B."/>
            <person name="Alvarez P."/>
            <person name="Brockman W."/>
            <person name="Butler J."/>
            <person name="Chin C."/>
            <person name="Gnerre S."/>
            <person name="Grabherr M."/>
            <person name="Kleber M."/>
            <person name="Mauceli E."/>
            <person name="MacCallum I."/>
        </authorList>
    </citation>
    <scope>NUCLEOTIDE SEQUENCE [LARGE SCALE GENOMIC DNA]</scope>
    <source>
        <strain evidence="3">Tucson 14024-0371.13</strain>
    </source>
</reference>